<name>A0A1B7MDF1_9AGAM</name>
<dbReference type="EMBL" id="KV450161">
    <property type="protein sequence ID" value="OAX30629.1"/>
    <property type="molecule type" value="Genomic_DNA"/>
</dbReference>
<dbReference type="Proteomes" id="UP000092154">
    <property type="component" value="Unassembled WGS sequence"/>
</dbReference>
<evidence type="ECO:0000313" key="2">
    <source>
        <dbReference type="Proteomes" id="UP000092154"/>
    </source>
</evidence>
<organism evidence="1 2">
    <name type="scientific">Rhizopogon vinicolor AM-OR11-026</name>
    <dbReference type="NCBI Taxonomy" id="1314800"/>
    <lineage>
        <taxon>Eukaryota</taxon>
        <taxon>Fungi</taxon>
        <taxon>Dikarya</taxon>
        <taxon>Basidiomycota</taxon>
        <taxon>Agaricomycotina</taxon>
        <taxon>Agaricomycetes</taxon>
        <taxon>Agaricomycetidae</taxon>
        <taxon>Boletales</taxon>
        <taxon>Suillineae</taxon>
        <taxon>Rhizopogonaceae</taxon>
        <taxon>Rhizopogon</taxon>
    </lineage>
</organism>
<protein>
    <submittedName>
        <fullName evidence="1">Uncharacterized protein</fullName>
    </submittedName>
</protein>
<keyword evidence="2" id="KW-1185">Reference proteome</keyword>
<reference evidence="1 2" key="1">
    <citation type="submission" date="2016-06" db="EMBL/GenBank/DDBJ databases">
        <title>Comparative genomics of the ectomycorrhizal sister species Rhizopogon vinicolor and Rhizopogon vesiculosus (Basidiomycota: Boletales) reveals a divergence of the mating type B locus.</title>
        <authorList>
            <consortium name="DOE Joint Genome Institute"/>
            <person name="Mujic A.B."/>
            <person name="Kuo A."/>
            <person name="Tritt A."/>
            <person name="Lipzen A."/>
            <person name="Chen C."/>
            <person name="Johnson J."/>
            <person name="Sharma A."/>
            <person name="Barry K."/>
            <person name="Grigoriev I.V."/>
            <person name="Spatafora J.W."/>
        </authorList>
    </citation>
    <scope>NUCLEOTIDE SEQUENCE [LARGE SCALE GENOMIC DNA]</scope>
    <source>
        <strain evidence="1 2">AM-OR11-026</strain>
    </source>
</reference>
<dbReference type="InParanoid" id="A0A1B7MDF1"/>
<accession>A0A1B7MDF1</accession>
<dbReference type="AlphaFoldDB" id="A0A1B7MDF1"/>
<gene>
    <name evidence="1" type="ORF">K503DRAFT_206370</name>
</gene>
<dbReference type="OrthoDB" id="3255541at2759"/>
<proteinExistence type="predicted"/>
<evidence type="ECO:0000313" key="1">
    <source>
        <dbReference type="EMBL" id="OAX30629.1"/>
    </source>
</evidence>
<sequence length="93" mass="11101">MLEHITYSSDHHISLRIWRTLNCAPFPLPLLPNLTYLRWSAYRTEAFPYIRLFVTHKLMTLKIRTSFFEDLGLSERSILTCIPILYPSVAFRW</sequence>